<organism evidence="7 8">
    <name type="scientific">Verticillium longisporum</name>
    <name type="common">Verticillium dahliae var. longisporum</name>
    <dbReference type="NCBI Taxonomy" id="100787"/>
    <lineage>
        <taxon>Eukaryota</taxon>
        <taxon>Fungi</taxon>
        <taxon>Dikarya</taxon>
        <taxon>Ascomycota</taxon>
        <taxon>Pezizomycotina</taxon>
        <taxon>Sordariomycetes</taxon>
        <taxon>Hypocreomycetidae</taxon>
        <taxon>Glomerellales</taxon>
        <taxon>Plectosphaerellaceae</taxon>
        <taxon>Verticillium</taxon>
    </lineage>
</organism>
<accession>A0A0G4NHE2</accession>
<evidence type="ECO:0000256" key="6">
    <source>
        <dbReference type="SAM" id="Phobius"/>
    </source>
</evidence>
<keyword evidence="5 6" id="KW-0472">Membrane</keyword>
<keyword evidence="3 6" id="KW-0812">Transmembrane</keyword>
<gene>
    <name evidence="7" type="ORF">BN1723_019824</name>
</gene>
<feature type="transmembrane region" description="Helical" evidence="6">
    <location>
        <begin position="80"/>
        <end position="102"/>
    </location>
</feature>
<feature type="transmembrane region" description="Helical" evidence="6">
    <location>
        <begin position="46"/>
        <end position="68"/>
    </location>
</feature>
<evidence type="ECO:0000256" key="2">
    <source>
        <dbReference type="ARBA" id="ARBA00009310"/>
    </source>
</evidence>
<feature type="non-terminal residue" evidence="7">
    <location>
        <position position="121"/>
    </location>
</feature>
<comment type="subcellular location">
    <subcellularLocation>
        <location evidence="1">Membrane</location>
        <topology evidence="1">Multi-pass membrane protein</topology>
    </subcellularLocation>
</comment>
<evidence type="ECO:0000256" key="4">
    <source>
        <dbReference type="ARBA" id="ARBA00022989"/>
    </source>
</evidence>
<dbReference type="GO" id="GO:0016020">
    <property type="term" value="C:membrane"/>
    <property type="evidence" value="ECO:0007669"/>
    <property type="project" value="UniProtKB-SubCell"/>
</dbReference>
<dbReference type="GO" id="GO:0012505">
    <property type="term" value="C:endomembrane system"/>
    <property type="evidence" value="ECO:0007669"/>
    <property type="project" value="TreeGrafter"/>
</dbReference>
<dbReference type="AlphaFoldDB" id="A0A0G4NHE2"/>
<keyword evidence="4 6" id="KW-1133">Transmembrane helix</keyword>
<reference evidence="8" key="1">
    <citation type="submission" date="2015-05" db="EMBL/GenBank/DDBJ databases">
        <authorList>
            <person name="Fogelqvist Johan"/>
        </authorList>
    </citation>
    <scope>NUCLEOTIDE SEQUENCE [LARGE SCALE GENOMIC DNA]</scope>
</reference>
<comment type="similarity">
    <text evidence="2">Belongs to the CLPTM1 family.</text>
</comment>
<dbReference type="PANTHER" id="PTHR21347:SF0">
    <property type="entry name" value="LIPID SCRAMBLASE CLPTM1L"/>
    <property type="match status" value="1"/>
</dbReference>
<protein>
    <submittedName>
        <fullName evidence="7">Uncharacterized protein</fullName>
    </submittedName>
</protein>
<dbReference type="Pfam" id="PF05602">
    <property type="entry name" value="CLPTM1"/>
    <property type="match status" value="1"/>
</dbReference>
<name>A0A0G4NHE2_VERLO</name>
<sequence length="121" mass="12912">MGLMSSIELSSKETARQAAFGNAAPGGGDGTEVEMVKEILLDSNPYLLAITAVVTVAHIILEMLAFGSDIAHYRKKKDNVGISVRSILANAFMQAVILLYLIDNSENTSWVILGSQAMGIL</sequence>
<dbReference type="Proteomes" id="UP000045706">
    <property type="component" value="Unassembled WGS sequence"/>
</dbReference>
<dbReference type="InterPro" id="IPR008429">
    <property type="entry name" value="CLPTM1"/>
</dbReference>
<proteinExistence type="inferred from homology"/>
<evidence type="ECO:0000313" key="7">
    <source>
        <dbReference type="EMBL" id="CRK45901.1"/>
    </source>
</evidence>
<evidence type="ECO:0000256" key="1">
    <source>
        <dbReference type="ARBA" id="ARBA00004141"/>
    </source>
</evidence>
<evidence type="ECO:0000256" key="5">
    <source>
        <dbReference type="ARBA" id="ARBA00023136"/>
    </source>
</evidence>
<evidence type="ECO:0000313" key="8">
    <source>
        <dbReference type="Proteomes" id="UP000045706"/>
    </source>
</evidence>
<evidence type="ECO:0000256" key="3">
    <source>
        <dbReference type="ARBA" id="ARBA00022692"/>
    </source>
</evidence>
<dbReference type="EMBL" id="CVQI01035087">
    <property type="protein sequence ID" value="CRK45901.1"/>
    <property type="molecule type" value="Genomic_DNA"/>
</dbReference>
<dbReference type="PANTHER" id="PTHR21347">
    <property type="entry name" value="CLEFT LIP AND PALATE ASSOCIATED TRANSMEMBRANE PROTEIN-RELATED"/>
    <property type="match status" value="1"/>
</dbReference>